<evidence type="ECO:0000256" key="1">
    <source>
        <dbReference type="ARBA" id="ARBA00023122"/>
    </source>
</evidence>
<evidence type="ECO:0000259" key="3">
    <source>
        <dbReference type="PROSITE" id="PS51371"/>
    </source>
</evidence>
<dbReference type="SUPFAM" id="SSF55021">
    <property type="entry name" value="ACT-like"/>
    <property type="match status" value="1"/>
</dbReference>
<dbReference type="InterPro" id="IPR000644">
    <property type="entry name" value="CBS_dom"/>
</dbReference>
<feature type="domain" description="ACT" evidence="4">
    <location>
        <begin position="142"/>
        <end position="208"/>
    </location>
</feature>
<accession>W0EFP7</accession>
<dbReference type="Gene3D" id="3.30.70.260">
    <property type="match status" value="1"/>
</dbReference>
<dbReference type="eggNOG" id="COG0517">
    <property type="taxonomic scope" value="Bacteria"/>
</dbReference>
<dbReference type="PANTHER" id="PTHR43080">
    <property type="entry name" value="CBS DOMAIN-CONTAINING PROTEIN CBSX3, MITOCHONDRIAL"/>
    <property type="match status" value="1"/>
</dbReference>
<dbReference type="SMART" id="SM00116">
    <property type="entry name" value="CBS"/>
    <property type="match status" value="2"/>
</dbReference>
<evidence type="ECO:0000259" key="4">
    <source>
        <dbReference type="PROSITE" id="PS51671"/>
    </source>
</evidence>
<sequence>MYVRQFMTSQVFTVSPEDNVADTMALMREKKINRLPVVQKGKLVGIVTDGDLREVSPSPATTLSIFELNYLVAKTSIREVAVKKVITCSPDTKLEDAAVLMRDHGIGSLPVLDQEKLVGIITETDIFDTFLDIMGFRSPGDRMVIETKDEVGVIGDLSSIIQDYDVNITSLAVYHLKNNKVQILVRLNGDRVKEVKDALLGKGYELSN</sequence>
<evidence type="ECO:0000313" key="5">
    <source>
        <dbReference type="EMBL" id="AHF08333.1"/>
    </source>
</evidence>
<gene>
    <name evidence="5" type="ORF">DESME_15805</name>
</gene>
<evidence type="ECO:0008006" key="7">
    <source>
        <dbReference type="Google" id="ProtNLM"/>
    </source>
</evidence>
<dbReference type="CDD" id="cd04584">
    <property type="entry name" value="CBS_pair_AcuB_like"/>
    <property type="match status" value="1"/>
</dbReference>
<dbReference type="InterPro" id="IPR051257">
    <property type="entry name" value="Diverse_CBS-Domain"/>
</dbReference>
<proteinExistence type="predicted"/>
<keyword evidence="6" id="KW-1185">Reference proteome</keyword>
<dbReference type="InterPro" id="IPR045865">
    <property type="entry name" value="ACT-like_dom_sf"/>
</dbReference>
<dbReference type="Proteomes" id="UP000010847">
    <property type="component" value="Chromosome"/>
</dbReference>
<dbReference type="HOGENOM" id="CLU_040681_6_0_9"/>
<dbReference type="RefSeq" id="WP_006717745.1">
    <property type="nucleotide sequence ID" value="NZ_CP007032.1"/>
</dbReference>
<dbReference type="SUPFAM" id="SSF54631">
    <property type="entry name" value="CBS-domain pair"/>
    <property type="match status" value="1"/>
</dbReference>
<dbReference type="PROSITE" id="PS51671">
    <property type="entry name" value="ACT"/>
    <property type="match status" value="1"/>
</dbReference>
<dbReference type="STRING" id="871968.DESME_15805"/>
<dbReference type="Pfam" id="PF00571">
    <property type="entry name" value="CBS"/>
    <property type="match status" value="2"/>
</dbReference>
<protein>
    <recommendedName>
        <fullName evidence="7">Acetoin utilization protein</fullName>
    </recommendedName>
</protein>
<reference evidence="5 6" key="1">
    <citation type="submission" date="2013-12" db="EMBL/GenBank/DDBJ databases">
        <authorList>
            <consortium name="DOE Joint Genome Institute"/>
            <person name="Smidt H."/>
            <person name="Huntemann M."/>
            <person name="Han J."/>
            <person name="Chen A."/>
            <person name="Kyrpides N."/>
            <person name="Mavromatis K."/>
            <person name="Markowitz V."/>
            <person name="Palaniappan K."/>
            <person name="Ivanova N."/>
            <person name="Schaumberg A."/>
            <person name="Pati A."/>
            <person name="Liolios K."/>
            <person name="Nordberg H.P."/>
            <person name="Cantor M.N."/>
            <person name="Hua S.X."/>
            <person name="Woyke T."/>
        </authorList>
    </citation>
    <scope>NUCLEOTIDE SEQUENCE [LARGE SCALE GENOMIC DNA]</scope>
    <source>
        <strain evidence="6">DSM 15288</strain>
    </source>
</reference>
<feature type="domain" description="CBS" evidence="3">
    <location>
        <begin position="81"/>
        <end position="138"/>
    </location>
</feature>
<evidence type="ECO:0000313" key="6">
    <source>
        <dbReference type="Proteomes" id="UP000010847"/>
    </source>
</evidence>
<dbReference type="InterPro" id="IPR046342">
    <property type="entry name" value="CBS_dom_sf"/>
</dbReference>
<dbReference type="EMBL" id="CP007032">
    <property type="protein sequence ID" value="AHF08333.1"/>
    <property type="molecule type" value="Genomic_DNA"/>
</dbReference>
<name>W0EFP7_9FIRM</name>
<dbReference type="KEGG" id="dmt:DESME_15805"/>
<dbReference type="PROSITE" id="PS51371">
    <property type="entry name" value="CBS"/>
    <property type="match status" value="2"/>
</dbReference>
<dbReference type="InterPro" id="IPR002912">
    <property type="entry name" value="ACT_dom"/>
</dbReference>
<feature type="domain" description="CBS" evidence="3">
    <location>
        <begin position="7"/>
        <end position="62"/>
    </location>
</feature>
<keyword evidence="1 2" id="KW-0129">CBS domain</keyword>
<dbReference type="Gene3D" id="3.10.580.10">
    <property type="entry name" value="CBS-domain"/>
    <property type="match status" value="1"/>
</dbReference>
<organism evidence="5 6">
    <name type="scientific">Desulfitobacterium metallireducens DSM 15288</name>
    <dbReference type="NCBI Taxonomy" id="871968"/>
    <lineage>
        <taxon>Bacteria</taxon>
        <taxon>Bacillati</taxon>
        <taxon>Bacillota</taxon>
        <taxon>Clostridia</taxon>
        <taxon>Eubacteriales</taxon>
        <taxon>Desulfitobacteriaceae</taxon>
        <taxon>Desulfitobacterium</taxon>
    </lineage>
</organism>
<evidence type="ECO:0000256" key="2">
    <source>
        <dbReference type="PROSITE-ProRule" id="PRU00703"/>
    </source>
</evidence>
<dbReference type="PANTHER" id="PTHR43080:SF2">
    <property type="entry name" value="CBS DOMAIN-CONTAINING PROTEIN"/>
    <property type="match status" value="1"/>
</dbReference>
<dbReference type="AlphaFoldDB" id="W0EFP7"/>